<dbReference type="Gene3D" id="3.10.490.10">
    <property type="entry name" value="Gamma-glutamyl cyclotransferase-like"/>
    <property type="match status" value="1"/>
</dbReference>
<feature type="domain" description="Gamma-glutamylcyclotransferase AIG2-like" evidence="1">
    <location>
        <begin position="7"/>
        <end position="107"/>
    </location>
</feature>
<accession>A0ABN8Q3G3</accession>
<comment type="caution">
    <text evidence="2">The sequence shown here is derived from an EMBL/GenBank/DDBJ whole genome shotgun (WGS) entry which is preliminary data.</text>
</comment>
<dbReference type="CDD" id="cd06661">
    <property type="entry name" value="GGCT_like"/>
    <property type="match status" value="1"/>
</dbReference>
<sequence length="173" mass="20069">MEETELYFAFGSNLSARKMRERGTRFISRESAVLRGFRVVFSIWKDDGFGYANIIPDKESTVYGALYICLKGSLAKLDEHEAGRLRRVNVQVERKSGEIVDATAYQTYEKYQCSFSLGHLSDKTYDQNNEKPRREAYTAATDKYQRTKKPMLALTVTAYLMYEYFMQATTAWH</sequence>
<dbReference type="EMBL" id="CALNXK010000104">
    <property type="protein sequence ID" value="CAH3156448.1"/>
    <property type="molecule type" value="Genomic_DNA"/>
</dbReference>
<reference evidence="2 3" key="1">
    <citation type="submission" date="2022-05" db="EMBL/GenBank/DDBJ databases">
        <authorList>
            <consortium name="Genoscope - CEA"/>
            <person name="William W."/>
        </authorList>
    </citation>
    <scope>NUCLEOTIDE SEQUENCE [LARGE SCALE GENOMIC DNA]</scope>
</reference>
<dbReference type="Proteomes" id="UP001159405">
    <property type="component" value="Unassembled WGS sequence"/>
</dbReference>
<dbReference type="InterPro" id="IPR036568">
    <property type="entry name" value="GGCT-like_sf"/>
</dbReference>
<evidence type="ECO:0000259" key="1">
    <source>
        <dbReference type="Pfam" id="PF06094"/>
    </source>
</evidence>
<dbReference type="InterPro" id="IPR013024">
    <property type="entry name" value="GGCT-like"/>
</dbReference>
<name>A0ABN8Q3G3_9CNID</name>
<gene>
    <name evidence="2" type="ORF">PLOB_00001832</name>
</gene>
<evidence type="ECO:0000313" key="2">
    <source>
        <dbReference type="EMBL" id="CAH3156448.1"/>
    </source>
</evidence>
<dbReference type="Pfam" id="PF06094">
    <property type="entry name" value="GGACT"/>
    <property type="match status" value="1"/>
</dbReference>
<proteinExistence type="predicted"/>
<evidence type="ECO:0000313" key="3">
    <source>
        <dbReference type="Proteomes" id="UP001159405"/>
    </source>
</evidence>
<organism evidence="2 3">
    <name type="scientific">Porites lobata</name>
    <dbReference type="NCBI Taxonomy" id="104759"/>
    <lineage>
        <taxon>Eukaryota</taxon>
        <taxon>Metazoa</taxon>
        <taxon>Cnidaria</taxon>
        <taxon>Anthozoa</taxon>
        <taxon>Hexacorallia</taxon>
        <taxon>Scleractinia</taxon>
        <taxon>Fungiina</taxon>
        <taxon>Poritidae</taxon>
        <taxon>Porites</taxon>
    </lineage>
</organism>
<dbReference type="InterPro" id="IPR009288">
    <property type="entry name" value="AIG2-like_dom"/>
</dbReference>
<dbReference type="SUPFAM" id="SSF110857">
    <property type="entry name" value="Gamma-glutamyl cyclotransferase-like"/>
    <property type="match status" value="1"/>
</dbReference>
<protein>
    <recommendedName>
        <fullName evidence="1">Gamma-glutamylcyclotransferase AIG2-like domain-containing protein</fullName>
    </recommendedName>
</protein>
<keyword evidence="3" id="KW-1185">Reference proteome</keyword>